<protein>
    <recommendedName>
        <fullName evidence="1">ASCH domain-containing protein</fullName>
    </recommendedName>
</protein>
<keyword evidence="3" id="KW-1185">Reference proteome</keyword>
<evidence type="ECO:0000313" key="2">
    <source>
        <dbReference type="EMBL" id="EET90481.1"/>
    </source>
</evidence>
<dbReference type="InterPro" id="IPR016645">
    <property type="entry name" value="UCP016134"/>
</dbReference>
<feature type="domain" description="ASCH" evidence="1">
    <location>
        <begin position="5"/>
        <end position="115"/>
    </location>
</feature>
<dbReference type="SUPFAM" id="SSF88697">
    <property type="entry name" value="PUA domain-like"/>
    <property type="match status" value="1"/>
</dbReference>
<dbReference type="CDD" id="cd06555">
    <property type="entry name" value="ASCH_PF0470_like"/>
    <property type="match status" value="1"/>
</dbReference>
<dbReference type="Gene3D" id="2.30.130.30">
    <property type="entry name" value="Hypothetical protein"/>
    <property type="match status" value="1"/>
</dbReference>
<accession>C7DGF3</accession>
<organism evidence="2 3">
    <name type="scientific">Candidatus Micrarchaeum acidiphilum ARMAN-2</name>
    <dbReference type="NCBI Taxonomy" id="425595"/>
    <lineage>
        <taxon>Archaea</taxon>
        <taxon>Candidatus Micrarchaeota</taxon>
        <taxon>Candidatus Micrarchaeia</taxon>
        <taxon>Candidatus Micrarchaeales</taxon>
        <taxon>Candidatus Micrarchaeaceae</taxon>
        <taxon>Candidatus Micrarchaeum</taxon>
    </lineage>
</organism>
<proteinExistence type="predicted"/>
<dbReference type="EMBL" id="GG697237">
    <property type="protein sequence ID" value="EET90481.1"/>
    <property type="molecule type" value="Genomic_DNA"/>
</dbReference>
<dbReference type="AlphaFoldDB" id="C7DGF3"/>
<name>C7DGF3_MICA2</name>
<reference evidence="2 3" key="2">
    <citation type="journal article" date="2010" name="Proc. Natl. Acad. Sci. U.S.A.">
        <title>Enigmatic, ultrasmall, uncultivated Archaea.</title>
        <authorList>
            <person name="Baker B.J."/>
            <person name="Comolli L.R."/>
            <person name="Dick G.J."/>
            <person name="Hauser L.J."/>
            <person name="Hyatt D."/>
            <person name="Dill B.D."/>
            <person name="Land M.L."/>
            <person name="Verberkmoes N.C."/>
            <person name="Hettich R.L."/>
            <person name="Banfield J.F."/>
        </authorList>
    </citation>
    <scope>NUCLEOTIDE SEQUENCE [LARGE SCALE GENOMIC DNA]</scope>
    <source>
        <strain evidence="2">ARMAN-2</strain>
    </source>
</reference>
<evidence type="ECO:0000259" key="1">
    <source>
        <dbReference type="SMART" id="SM01022"/>
    </source>
</evidence>
<dbReference type="InterPro" id="IPR015947">
    <property type="entry name" value="PUA-like_sf"/>
</dbReference>
<dbReference type="Pfam" id="PF04266">
    <property type="entry name" value="ASCH"/>
    <property type="match status" value="1"/>
</dbReference>
<dbReference type="SMART" id="SM01022">
    <property type="entry name" value="ASCH"/>
    <property type="match status" value="1"/>
</dbReference>
<dbReference type="PIRSF" id="PIRSF016134">
    <property type="entry name" value="UCP016134"/>
    <property type="match status" value="1"/>
</dbReference>
<sequence>MIHEMHLYPEPFEKIKSGKKTIEIRLYDEKRQKVKVGDIIVFHKLPDNTETIKVEVLGLSIFKSFRDLFSNFDKSKFGHDRGLSIEKEIQMQRAYYSEEEEKKYGVVGIHIRLLNE</sequence>
<dbReference type="InterPro" id="IPR007374">
    <property type="entry name" value="ASCH_domain"/>
</dbReference>
<dbReference type="Proteomes" id="UP000332487">
    <property type="component" value="Unassembled WGS sequence"/>
</dbReference>
<gene>
    <name evidence="2" type="ORF">UNLARM2_0156</name>
</gene>
<evidence type="ECO:0000313" key="3">
    <source>
        <dbReference type="Proteomes" id="UP000332487"/>
    </source>
</evidence>
<reference evidence="2 3" key="1">
    <citation type="journal article" date="2009" name="Genome Biol.">
        <title>Community-wide analysis of microbial genome sequence signatures.</title>
        <authorList>
            <person name="Dick G.J."/>
            <person name="Andersson A.F."/>
            <person name="Baker B.J."/>
            <person name="Simmons S.L."/>
            <person name="Thomas B.C."/>
            <person name="Yelton A.P."/>
            <person name="Banfield J.F."/>
        </authorList>
    </citation>
    <scope>NUCLEOTIDE SEQUENCE [LARGE SCALE GENOMIC DNA]</scope>
    <source>
        <strain evidence="2">ARMAN-2</strain>
    </source>
</reference>